<evidence type="ECO:0000256" key="2">
    <source>
        <dbReference type="ARBA" id="ARBA00022755"/>
    </source>
</evidence>
<keyword evidence="2" id="KW-0658">Purine biosynthesis</keyword>
<evidence type="ECO:0000313" key="5">
    <source>
        <dbReference type="EMBL" id="KAG0584112.1"/>
    </source>
</evidence>
<dbReference type="InterPro" id="IPR016193">
    <property type="entry name" value="Cytidine_deaminase-like"/>
</dbReference>
<evidence type="ECO:0008006" key="7">
    <source>
        <dbReference type="Google" id="ProtNLM"/>
    </source>
</evidence>
<dbReference type="FunFam" id="3.40.140.20:FF:000001">
    <property type="entry name" value="Bifunctional purine biosynthesis protein PurH"/>
    <property type="match status" value="1"/>
</dbReference>
<keyword evidence="3" id="KW-0378">Hydrolase</keyword>
<proteinExistence type="predicted"/>
<dbReference type="Pfam" id="PF01808">
    <property type="entry name" value="AICARFT_IMPCHas"/>
    <property type="match status" value="1"/>
</dbReference>
<organism evidence="5 6">
    <name type="scientific">Ceratodon purpureus</name>
    <name type="common">Fire moss</name>
    <name type="synonym">Dicranum purpureum</name>
    <dbReference type="NCBI Taxonomy" id="3225"/>
    <lineage>
        <taxon>Eukaryota</taxon>
        <taxon>Viridiplantae</taxon>
        <taxon>Streptophyta</taxon>
        <taxon>Embryophyta</taxon>
        <taxon>Bryophyta</taxon>
        <taxon>Bryophytina</taxon>
        <taxon>Bryopsida</taxon>
        <taxon>Dicranidae</taxon>
        <taxon>Pseudoditrichales</taxon>
        <taxon>Ditrichaceae</taxon>
        <taxon>Ceratodon</taxon>
    </lineage>
</organism>
<dbReference type="InterPro" id="IPR024051">
    <property type="entry name" value="AICAR_Tfase_dup_dom_sf"/>
</dbReference>
<dbReference type="PANTHER" id="PTHR11692">
    <property type="entry name" value="BIFUNCTIONAL PURINE BIOSYNTHESIS PROTEIN PURH"/>
    <property type="match status" value="1"/>
</dbReference>
<sequence length="396" mass="44040">MAMIVGSKFTSKMLLSTYFISTKISLHANASHHQAPLYSTFRRFPISKAQDLNYEQNVEEKTKFPSSLTLNLKLKSILRYGENSHQRAALYVEDNSLNEPKFDGIENVIQLHGTQMSYNNYLDIDAAWDCACEFNSPTCVIVKHTNPCGIASVDSTKWIVEAYHGAVKGDPVSAYGGSIAFNTIVDENLALDIREFRNPINGANKMFYDNVVALGYTPKGLEILKGKSKTLRILEAKHTTKSHQSFRQIGSAGWLVQDFDDKVLEAKDLELVTSKDCTPEQLQDALYAWKCCKHIKSNAIVLARNNQMLGMGSGQPNRVKSLQIALEKSGDGRKGAALASDAFFPFAWNDAVEDACKSGISTIIQPGGSKRDQDAIDCCNQYGVTMFFTRVRHFLH</sequence>
<dbReference type="EMBL" id="CM026423">
    <property type="protein sequence ID" value="KAG0584112.1"/>
    <property type="molecule type" value="Genomic_DNA"/>
</dbReference>
<dbReference type="SMART" id="SM00798">
    <property type="entry name" value="AICARFT_IMPCHas"/>
    <property type="match status" value="1"/>
</dbReference>
<evidence type="ECO:0000256" key="1">
    <source>
        <dbReference type="ARBA" id="ARBA00022679"/>
    </source>
</evidence>
<dbReference type="Proteomes" id="UP000822688">
    <property type="component" value="Chromosome 3"/>
</dbReference>
<dbReference type="InterPro" id="IPR002695">
    <property type="entry name" value="PurH-like"/>
</dbReference>
<dbReference type="PANTHER" id="PTHR11692:SF0">
    <property type="entry name" value="BIFUNCTIONAL PURINE BIOSYNTHESIS PROTEIN ATIC"/>
    <property type="match status" value="1"/>
</dbReference>
<dbReference type="GO" id="GO:0004643">
    <property type="term" value="F:phosphoribosylaminoimidazolecarboxamide formyltransferase activity"/>
    <property type="evidence" value="ECO:0007669"/>
    <property type="project" value="InterPro"/>
</dbReference>
<keyword evidence="1" id="KW-0808">Transferase</keyword>
<reference evidence="5" key="1">
    <citation type="submission" date="2020-06" db="EMBL/GenBank/DDBJ databases">
        <title>WGS assembly of Ceratodon purpureus strain R40.</title>
        <authorList>
            <person name="Carey S.B."/>
            <person name="Jenkins J."/>
            <person name="Shu S."/>
            <person name="Lovell J.T."/>
            <person name="Sreedasyam A."/>
            <person name="Maumus F."/>
            <person name="Tiley G.P."/>
            <person name="Fernandez-Pozo N."/>
            <person name="Barry K."/>
            <person name="Chen C."/>
            <person name="Wang M."/>
            <person name="Lipzen A."/>
            <person name="Daum C."/>
            <person name="Saski C.A."/>
            <person name="Payton A.C."/>
            <person name="Mcbreen J.C."/>
            <person name="Conrad R.E."/>
            <person name="Kollar L.M."/>
            <person name="Olsson S."/>
            <person name="Huttunen S."/>
            <person name="Landis J.B."/>
            <person name="Wickett N.J."/>
            <person name="Johnson M.G."/>
            <person name="Rensing S.A."/>
            <person name="Grimwood J."/>
            <person name="Schmutz J."/>
            <person name="Mcdaniel S.F."/>
        </authorList>
    </citation>
    <scope>NUCLEOTIDE SEQUENCE</scope>
    <source>
        <strain evidence="5">R40</strain>
    </source>
</reference>
<accession>A0A8T0ILI3</accession>
<dbReference type="Gene3D" id="3.40.140.20">
    <property type="match status" value="2"/>
</dbReference>
<gene>
    <name evidence="5" type="ORF">KC19_3G185900</name>
</gene>
<evidence type="ECO:0000256" key="3">
    <source>
        <dbReference type="ARBA" id="ARBA00022801"/>
    </source>
</evidence>
<comment type="caution">
    <text evidence="5">The sequence shown here is derived from an EMBL/GenBank/DDBJ whole genome shotgun (WGS) entry which is preliminary data.</text>
</comment>
<keyword evidence="6" id="KW-1185">Reference proteome</keyword>
<keyword evidence="4" id="KW-0511">Multifunctional enzyme</keyword>
<dbReference type="AlphaFoldDB" id="A0A8T0ILI3"/>
<name>A0A8T0ILI3_CERPU</name>
<dbReference type="GO" id="GO:0003937">
    <property type="term" value="F:IMP cyclohydrolase activity"/>
    <property type="evidence" value="ECO:0007669"/>
    <property type="project" value="InterPro"/>
</dbReference>
<dbReference type="GO" id="GO:0006189">
    <property type="term" value="P:'de novo' IMP biosynthetic process"/>
    <property type="evidence" value="ECO:0007669"/>
    <property type="project" value="TreeGrafter"/>
</dbReference>
<protein>
    <recommendedName>
        <fullName evidence="7">IMP cyclohydrolase</fullName>
    </recommendedName>
</protein>
<evidence type="ECO:0000313" key="6">
    <source>
        <dbReference type="Proteomes" id="UP000822688"/>
    </source>
</evidence>
<dbReference type="GO" id="GO:0005829">
    <property type="term" value="C:cytosol"/>
    <property type="evidence" value="ECO:0007669"/>
    <property type="project" value="TreeGrafter"/>
</dbReference>
<dbReference type="SUPFAM" id="SSF53927">
    <property type="entry name" value="Cytidine deaminase-like"/>
    <property type="match status" value="1"/>
</dbReference>
<evidence type="ECO:0000256" key="4">
    <source>
        <dbReference type="ARBA" id="ARBA00023268"/>
    </source>
</evidence>